<gene>
    <name evidence="2" type="ORF">HZH66_013402</name>
</gene>
<reference evidence="2" key="1">
    <citation type="journal article" date="2020" name="G3 (Bethesda)">
        <title>High-Quality Assemblies for Three Invasive Social Wasps from the &lt;i&gt;Vespula&lt;/i&gt; Genus.</title>
        <authorList>
            <person name="Harrop T.W.R."/>
            <person name="Guhlin J."/>
            <person name="McLaughlin G.M."/>
            <person name="Permina E."/>
            <person name="Stockwell P."/>
            <person name="Gilligan J."/>
            <person name="Le Lec M.F."/>
            <person name="Gruber M.A.M."/>
            <person name="Quinn O."/>
            <person name="Lovegrove M."/>
            <person name="Duncan E.J."/>
            <person name="Remnant E.J."/>
            <person name="Van Eeckhoven J."/>
            <person name="Graham B."/>
            <person name="Knapp R.A."/>
            <person name="Langford K.W."/>
            <person name="Kronenberg Z."/>
            <person name="Press M.O."/>
            <person name="Eacker S.M."/>
            <person name="Wilson-Rankin E.E."/>
            <person name="Purcell J."/>
            <person name="Lester P.J."/>
            <person name="Dearden P.K."/>
        </authorList>
    </citation>
    <scope>NUCLEOTIDE SEQUENCE</scope>
    <source>
        <strain evidence="2">Marl-1</strain>
    </source>
</reference>
<proteinExistence type="predicted"/>
<dbReference type="Proteomes" id="UP000614350">
    <property type="component" value="Unassembled WGS sequence"/>
</dbReference>
<feature type="transmembrane region" description="Helical" evidence="1">
    <location>
        <begin position="89"/>
        <end position="110"/>
    </location>
</feature>
<accession>A0A834MSK4</accession>
<organism evidence="2 3">
    <name type="scientific">Vespula vulgaris</name>
    <name type="common">Yellow jacket</name>
    <name type="synonym">Wasp</name>
    <dbReference type="NCBI Taxonomy" id="7454"/>
    <lineage>
        <taxon>Eukaryota</taxon>
        <taxon>Metazoa</taxon>
        <taxon>Ecdysozoa</taxon>
        <taxon>Arthropoda</taxon>
        <taxon>Hexapoda</taxon>
        <taxon>Insecta</taxon>
        <taxon>Pterygota</taxon>
        <taxon>Neoptera</taxon>
        <taxon>Endopterygota</taxon>
        <taxon>Hymenoptera</taxon>
        <taxon>Apocrita</taxon>
        <taxon>Aculeata</taxon>
        <taxon>Vespoidea</taxon>
        <taxon>Vespidae</taxon>
        <taxon>Vespinae</taxon>
        <taxon>Vespula</taxon>
    </lineage>
</organism>
<keyword evidence="3" id="KW-1185">Reference proteome</keyword>
<dbReference type="AlphaFoldDB" id="A0A834MSK4"/>
<keyword evidence="1" id="KW-1133">Transmembrane helix</keyword>
<protein>
    <submittedName>
        <fullName evidence="2">Uncharacterized protein</fullName>
    </submittedName>
</protein>
<name>A0A834MSK4_VESVU</name>
<keyword evidence="1" id="KW-0812">Transmembrane</keyword>
<sequence length="144" mass="16747">MSNLGEIYKSRLPTFYSKLVQSIWYFYFKGSTDTRCGTEKVPLAIKQFSIEYKPDIESNGDKLLRVAIKFWDNKEPPMKRSNRLSRSNASILSIIYITTLRGCYVVSLPFKNDRPYMGDSYTIVPKIFHALEHAFVRNPALKKH</sequence>
<comment type="caution">
    <text evidence="2">The sequence shown here is derived from an EMBL/GenBank/DDBJ whole genome shotgun (WGS) entry which is preliminary data.</text>
</comment>
<keyword evidence="1" id="KW-0472">Membrane</keyword>
<evidence type="ECO:0000313" key="2">
    <source>
        <dbReference type="EMBL" id="KAF7383000.1"/>
    </source>
</evidence>
<dbReference type="EMBL" id="JACSEA010000018">
    <property type="protein sequence ID" value="KAF7383000.1"/>
    <property type="molecule type" value="Genomic_DNA"/>
</dbReference>
<evidence type="ECO:0000256" key="1">
    <source>
        <dbReference type="SAM" id="Phobius"/>
    </source>
</evidence>
<evidence type="ECO:0000313" key="3">
    <source>
        <dbReference type="Proteomes" id="UP000614350"/>
    </source>
</evidence>